<evidence type="ECO:0000256" key="1">
    <source>
        <dbReference type="SAM" id="MobiDB-lite"/>
    </source>
</evidence>
<protein>
    <submittedName>
        <fullName evidence="2">Uncharacterized protein</fullName>
    </submittedName>
</protein>
<sequence>MPPPFRFGPRRATGSRYGQGGKGLRFDQGEQGLALRARRQALALRPRHASDKPARDRASTKVSKELRFGQADKGHVGQGRTLGPRRNGQGGKGSSLDRGHRAIRQGLALRPRRESGKPARGTSDKGGQWQGVPGKDGQGIALRPRRASARSSTEAGIRQASKGSRFDQGEQRIALRASRQGTRRTRALWPFGPAPQRARRQGLAL</sequence>
<keyword evidence="3" id="KW-1185">Reference proteome</keyword>
<accession>A0A8R1V371</accession>
<gene>
    <name evidence="2" type="primary">WBGene00283747</name>
</gene>
<feature type="region of interest" description="Disordered" evidence="1">
    <location>
        <begin position="1"/>
        <end position="30"/>
    </location>
</feature>
<name>A0A2A6BZ53_PRIPA</name>
<reference evidence="3" key="1">
    <citation type="journal article" date="2008" name="Nat. Genet.">
        <title>The Pristionchus pacificus genome provides a unique perspective on nematode lifestyle and parasitism.</title>
        <authorList>
            <person name="Dieterich C."/>
            <person name="Clifton S.W."/>
            <person name="Schuster L.N."/>
            <person name="Chinwalla A."/>
            <person name="Delehaunty K."/>
            <person name="Dinkelacker I."/>
            <person name="Fulton L."/>
            <person name="Fulton R."/>
            <person name="Godfrey J."/>
            <person name="Minx P."/>
            <person name="Mitreva M."/>
            <person name="Roeseler W."/>
            <person name="Tian H."/>
            <person name="Witte H."/>
            <person name="Yang S.P."/>
            <person name="Wilson R.K."/>
            <person name="Sommer R.J."/>
        </authorList>
    </citation>
    <scope>NUCLEOTIDE SEQUENCE [LARGE SCALE GENOMIC DNA]</scope>
    <source>
        <strain evidence="3">PS312</strain>
    </source>
</reference>
<dbReference type="EnsemblMetazoa" id="PPA45378.1">
    <property type="protein sequence ID" value="PPA45378.1"/>
    <property type="gene ID" value="WBGene00283747"/>
</dbReference>
<evidence type="ECO:0000313" key="3">
    <source>
        <dbReference type="Proteomes" id="UP000005239"/>
    </source>
</evidence>
<feature type="compositionally biased region" description="Basic and acidic residues" evidence="1">
    <location>
        <begin position="48"/>
        <end position="75"/>
    </location>
</feature>
<organism evidence="2 3">
    <name type="scientific">Pristionchus pacificus</name>
    <name type="common">Parasitic nematode worm</name>
    <dbReference type="NCBI Taxonomy" id="54126"/>
    <lineage>
        <taxon>Eukaryota</taxon>
        <taxon>Metazoa</taxon>
        <taxon>Ecdysozoa</taxon>
        <taxon>Nematoda</taxon>
        <taxon>Chromadorea</taxon>
        <taxon>Rhabditida</taxon>
        <taxon>Rhabditina</taxon>
        <taxon>Diplogasteromorpha</taxon>
        <taxon>Diplogasteroidea</taxon>
        <taxon>Neodiplogasteridae</taxon>
        <taxon>Pristionchus</taxon>
    </lineage>
</organism>
<evidence type="ECO:0000313" key="2">
    <source>
        <dbReference type="EnsemblMetazoa" id="PPA45378.1"/>
    </source>
</evidence>
<dbReference type="Proteomes" id="UP000005239">
    <property type="component" value="Unassembled WGS sequence"/>
</dbReference>
<proteinExistence type="predicted"/>
<dbReference type="AlphaFoldDB" id="A0A2A6BZ53"/>
<accession>A0A2A6BZ53</accession>
<reference evidence="2" key="2">
    <citation type="submission" date="2022-06" db="UniProtKB">
        <authorList>
            <consortium name="EnsemblMetazoa"/>
        </authorList>
    </citation>
    <scope>IDENTIFICATION</scope>
    <source>
        <strain evidence="2">PS312</strain>
    </source>
</reference>
<feature type="region of interest" description="Disordered" evidence="1">
    <location>
        <begin position="43"/>
        <end position="205"/>
    </location>
</feature>